<comment type="similarity">
    <text evidence="1 7">Belongs to the LDH/MDH superfamily. MDH type 2 family.</text>
</comment>
<dbReference type="PROSITE" id="PS00068">
    <property type="entry name" value="MDH"/>
    <property type="match status" value="1"/>
</dbReference>
<dbReference type="PIRSF" id="PIRSF000102">
    <property type="entry name" value="Lac_mal_DH"/>
    <property type="match status" value="1"/>
</dbReference>
<organism evidence="14 15">
    <name type="scientific">Caulifigura coniformis</name>
    <dbReference type="NCBI Taxonomy" id="2527983"/>
    <lineage>
        <taxon>Bacteria</taxon>
        <taxon>Pseudomonadati</taxon>
        <taxon>Planctomycetota</taxon>
        <taxon>Planctomycetia</taxon>
        <taxon>Planctomycetales</taxon>
        <taxon>Planctomycetaceae</taxon>
        <taxon>Caulifigura</taxon>
    </lineage>
</organism>
<evidence type="ECO:0000256" key="10">
    <source>
        <dbReference type="PIRSR" id="PIRSR000102-3"/>
    </source>
</evidence>
<feature type="binding site" evidence="7 10">
    <location>
        <position position="107"/>
    </location>
    <ligand>
        <name>NAD(+)</name>
        <dbReference type="ChEBI" id="CHEBI:57540"/>
    </ligand>
</feature>
<dbReference type="CDD" id="cd01338">
    <property type="entry name" value="MDH_chloroplast-like"/>
    <property type="match status" value="1"/>
</dbReference>
<evidence type="ECO:0000256" key="11">
    <source>
        <dbReference type="RuleBase" id="RU000422"/>
    </source>
</evidence>
<evidence type="ECO:0000256" key="6">
    <source>
        <dbReference type="ARBA" id="ARBA00048313"/>
    </source>
</evidence>
<feature type="active site" description="Proton acceptor" evidence="7 8">
    <location>
        <position position="189"/>
    </location>
</feature>
<evidence type="ECO:0000256" key="8">
    <source>
        <dbReference type="PIRSR" id="PIRSR000102-1"/>
    </source>
</evidence>
<dbReference type="AlphaFoldDB" id="A0A517SHK0"/>
<dbReference type="HAMAP" id="MF_01517">
    <property type="entry name" value="Malate_dehydrog_2"/>
    <property type="match status" value="1"/>
</dbReference>
<dbReference type="InterPro" id="IPR010945">
    <property type="entry name" value="Malate_DH_type2"/>
</dbReference>
<sequence>MKAPIRVAITGAAGNIGYALTFRLASGEVFGPDQPVILNLVEVPPVLKSLDGVEMELHDCAFDTLAGVKKVGSDNLEEGFGDCNLVLCVGSIPRKEGMERGDLIRINGPIFTNTGKAIEKTAAKDVRIVVVGNPCNTNCLIAMHNAPSVPRDRWFAMTMLDENRAVSQLAQKAGKPVTSVKHVGIWGNHSATQFPDFYHATIDGKPAPEVIKDDAWLQNTFVDTVQKRGAAVIKARGASSAASAANAVLDTVKGIIRPTASGDCFSAAVYSNGEYGVDKGLIFGYPLTSDGKTVKIIPGLEHNEFAQSKIKVTLDELKSERDTIKDLLPG</sequence>
<evidence type="ECO:0000256" key="2">
    <source>
        <dbReference type="ARBA" id="ARBA00012995"/>
    </source>
</evidence>
<dbReference type="FunFam" id="3.90.110.10:FF:000002">
    <property type="entry name" value="Malate dehydrogenase"/>
    <property type="match status" value="1"/>
</dbReference>
<evidence type="ECO:0000256" key="4">
    <source>
        <dbReference type="ARBA" id="ARBA00023002"/>
    </source>
</evidence>
<dbReference type="NCBIfam" id="NF003916">
    <property type="entry name" value="PRK05442.1"/>
    <property type="match status" value="1"/>
</dbReference>
<feature type="domain" description="Lactate/malate dehydrogenase N-terminal" evidence="12">
    <location>
        <begin position="6"/>
        <end position="148"/>
    </location>
</feature>
<keyword evidence="3 7" id="KW-0816">Tricarboxylic acid cycle</keyword>
<dbReference type="EC" id="1.1.1.37" evidence="2 7"/>
<dbReference type="PANTHER" id="PTHR23382">
    <property type="entry name" value="MALATE DEHYDROGENASE"/>
    <property type="match status" value="1"/>
</dbReference>
<evidence type="ECO:0000259" key="12">
    <source>
        <dbReference type="Pfam" id="PF00056"/>
    </source>
</evidence>
<dbReference type="GO" id="GO:0006099">
    <property type="term" value="P:tricarboxylic acid cycle"/>
    <property type="evidence" value="ECO:0007669"/>
    <property type="project" value="UniProtKB-UniRule"/>
</dbReference>
<dbReference type="GO" id="GO:0006108">
    <property type="term" value="P:malate metabolic process"/>
    <property type="evidence" value="ECO:0007669"/>
    <property type="project" value="InterPro"/>
</dbReference>
<feature type="binding site" evidence="7 10">
    <location>
        <begin position="131"/>
        <end position="133"/>
    </location>
    <ligand>
        <name>NAD(+)</name>
        <dbReference type="ChEBI" id="CHEBI:57540"/>
    </ligand>
</feature>
<evidence type="ECO:0000256" key="3">
    <source>
        <dbReference type="ARBA" id="ARBA00022532"/>
    </source>
</evidence>
<feature type="binding site" evidence="7 10">
    <location>
        <begin position="11"/>
        <end position="17"/>
    </location>
    <ligand>
        <name>NAD(+)</name>
        <dbReference type="ChEBI" id="CHEBI:57540"/>
    </ligand>
</feature>
<dbReference type="SUPFAM" id="SSF51735">
    <property type="entry name" value="NAD(P)-binding Rossmann-fold domains"/>
    <property type="match status" value="1"/>
</dbReference>
<dbReference type="InterPro" id="IPR001252">
    <property type="entry name" value="Malate_DH_AS"/>
</dbReference>
<dbReference type="InterPro" id="IPR001557">
    <property type="entry name" value="L-lactate/malate_DH"/>
</dbReference>
<comment type="function">
    <text evidence="7">Catalyzes the reversible oxidation of malate to oxaloacetate.</text>
</comment>
<dbReference type="RefSeq" id="WP_145031482.1">
    <property type="nucleotide sequence ID" value="NZ_CP036271.1"/>
</dbReference>
<dbReference type="InterPro" id="IPR022383">
    <property type="entry name" value="Lactate/malate_DH_C"/>
</dbReference>
<dbReference type="OrthoDB" id="9802969at2"/>
<keyword evidence="15" id="KW-1185">Reference proteome</keyword>
<dbReference type="Gene3D" id="3.90.110.10">
    <property type="entry name" value="Lactate dehydrogenase/glycoside hydrolase, family 4, C-terminal"/>
    <property type="match status" value="1"/>
</dbReference>
<evidence type="ECO:0000256" key="1">
    <source>
        <dbReference type="ARBA" id="ARBA00009613"/>
    </source>
</evidence>
<keyword evidence="5 7" id="KW-0520">NAD</keyword>
<dbReference type="Pfam" id="PF02866">
    <property type="entry name" value="Ldh_1_C"/>
    <property type="match status" value="1"/>
</dbReference>
<feature type="domain" description="Lactate/malate dehydrogenase C-terminal" evidence="13">
    <location>
        <begin position="158"/>
        <end position="325"/>
    </location>
</feature>
<dbReference type="Proteomes" id="UP000315700">
    <property type="component" value="Chromosome"/>
</dbReference>
<evidence type="ECO:0000256" key="9">
    <source>
        <dbReference type="PIRSR" id="PIRSR000102-2"/>
    </source>
</evidence>
<dbReference type="InParanoid" id="A0A517SHK0"/>
<evidence type="ECO:0000259" key="13">
    <source>
        <dbReference type="Pfam" id="PF02866"/>
    </source>
</evidence>
<feature type="binding site" evidence="7 9">
    <location>
        <position position="164"/>
    </location>
    <ligand>
        <name>substrate</name>
    </ligand>
</feature>
<dbReference type="Pfam" id="PF00056">
    <property type="entry name" value="Ldh_1_N"/>
    <property type="match status" value="1"/>
</dbReference>
<dbReference type="NCBIfam" id="TIGR01759">
    <property type="entry name" value="MalateDH-SF1"/>
    <property type="match status" value="1"/>
</dbReference>
<accession>A0A517SHK0</accession>
<dbReference type="FunFam" id="3.40.50.720:FF:000010">
    <property type="entry name" value="Malate dehydrogenase"/>
    <property type="match status" value="1"/>
</dbReference>
<feature type="binding site" evidence="7 9">
    <location>
        <position position="133"/>
    </location>
    <ligand>
        <name>substrate</name>
    </ligand>
</feature>
<evidence type="ECO:0000313" key="15">
    <source>
        <dbReference type="Proteomes" id="UP000315700"/>
    </source>
</evidence>
<dbReference type="EMBL" id="CP036271">
    <property type="protein sequence ID" value="QDT55567.1"/>
    <property type="molecule type" value="Genomic_DNA"/>
</dbReference>
<evidence type="ECO:0000256" key="5">
    <source>
        <dbReference type="ARBA" id="ARBA00023027"/>
    </source>
</evidence>
<protein>
    <recommendedName>
        <fullName evidence="2 7">Malate dehydrogenase</fullName>
        <ecNumber evidence="2 7">1.1.1.37</ecNumber>
    </recommendedName>
</protein>
<evidence type="ECO:0000256" key="7">
    <source>
        <dbReference type="HAMAP-Rule" id="MF_01517"/>
    </source>
</evidence>
<reference evidence="14 15" key="1">
    <citation type="submission" date="2019-02" db="EMBL/GenBank/DDBJ databases">
        <title>Deep-cultivation of Planctomycetes and their phenomic and genomic characterization uncovers novel biology.</title>
        <authorList>
            <person name="Wiegand S."/>
            <person name="Jogler M."/>
            <person name="Boedeker C."/>
            <person name="Pinto D."/>
            <person name="Vollmers J."/>
            <person name="Rivas-Marin E."/>
            <person name="Kohn T."/>
            <person name="Peeters S.H."/>
            <person name="Heuer A."/>
            <person name="Rast P."/>
            <person name="Oberbeckmann S."/>
            <person name="Bunk B."/>
            <person name="Jeske O."/>
            <person name="Meyerdierks A."/>
            <person name="Storesund J.E."/>
            <person name="Kallscheuer N."/>
            <person name="Luecker S."/>
            <person name="Lage O.M."/>
            <person name="Pohl T."/>
            <person name="Merkel B.J."/>
            <person name="Hornburger P."/>
            <person name="Mueller R.-W."/>
            <person name="Bruemmer F."/>
            <person name="Labrenz M."/>
            <person name="Spormann A.M."/>
            <person name="Op den Camp H."/>
            <person name="Overmann J."/>
            <person name="Amann R."/>
            <person name="Jetten M.S.M."/>
            <person name="Mascher T."/>
            <person name="Medema M.H."/>
            <person name="Devos D.P."/>
            <person name="Kaster A.-K."/>
            <person name="Ovreas L."/>
            <person name="Rohde M."/>
            <person name="Galperin M.Y."/>
            <person name="Jogler C."/>
        </authorList>
    </citation>
    <scope>NUCLEOTIDE SEQUENCE [LARGE SCALE GENOMIC DNA]</scope>
    <source>
        <strain evidence="14 15">Pan44</strain>
    </source>
</reference>
<dbReference type="InterPro" id="IPR001236">
    <property type="entry name" value="Lactate/malate_DH_N"/>
</dbReference>
<dbReference type="InterPro" id="IPR015955">
    <property type="entry name" value="Lactate_DH/Glyco_Ohase_4_C"/>
</dbReference>
<gene>
    <name evidence="14" type="primary">mdh_2</name>
    <name evidence="7" type="synonym">mdh</name>
    <name evidence="14" type="ORF">Pan44_36120</name>
</gene>
<name>A0A517SHK0_9PLAN</name>
<comment type="caution">
    <text evidence="7">Lacks conserved residue(s) required for the propagation of feature annotation.</text>
</comment>
<evidence type="ECO:0000313" key="14">
    <source>
        <dbReference type="EMBL" id="QDT55567.1"/>
    </source>
</evidence>
<dbReference type="SUPFAM" id="SSF56327">
    <property type="entry name" value="LDH C-terminal domain-like"/>
    <property type="match status" value="1"/>
</dbReference>
<proteinExistence type="inferred from homology"/>
<comment type="catalytic activity">
    <reaction evidence="6 7 11">
        <text>(S)-malate + NAD(+) = oxaloacetate + NADH + H(+)</text>
        <dbReference type="Rhea" id="RHEA:21432"/>
        <dbReference type="ChEBI" id="CHEBI:15378"/>
        <dbReference type="ChEBI" id="CHEBI:15589"/>
        <dbReference type="ChEBI" id="CHEBI:16452"/>
        <dbReference type="ChEBI" id="CHEBI:57540"/>
        <dbReference type="ChEBI" id="CHEBI:57945"/>
        <dbReference type="EC" id="1.1.1.37"/>
    </reaction>
</comment>
<feature type="binding site" evidence="7 9">
    <location>
        <position position="94"/>
    </location>
    <ligand>
        <name>substrate</name>
    </ligand>
</feature>
<keyword evidence="4 7" id="KW-0560">Oxidoreductase</keyword>
<feature type="binding site" evidence="7 9">
    <location>
        <position position="100"/>
    </location>
    <ligand>
        <name>substrate</name>
    </ligand>
</feature>
<dbReference type="Gene3D" id="3.40.50.720">
    <property type="entry name" value="NAD(P)-binding Rossmann-like Domain"/>
    <property type="match status" value="1"/>
</dbReference>
<dbReference type="InterPro" id="IPR036291">
    <property type="entry name" value="NAD(P)-bd_dom_sf"/>
</dbReference>
<dbReference type="GO" id="GO:0030060">
    <property type="term" value="F:L-malate dehydrogenase (NAD+) activity"/>
    <property type="evidence" value="ECO:0007669"/>
    <property type="project" value="UniProtKB-UniRule"/>
</dbReference>
<dbReference type="KEGG" id="ccos:Pan44_36120"/>